<evidence type="ECO:0000313" key="2">
    <source>
        <dbReference type="EMBL" id="AMG74447.1"/>
    </source>
</evidence>
<dbReference type="Gene3D" id="1.25.40.10">
    <property type="entry name" value="Tetratricopeptide repeat domain"/>
    <property type="match status" value="4"/>
</dbReference>
<evidence type="ECO:0000313" key="3">
    <source>
        <dbReference type="Proteomes" id="UP000058599"/>
    </source>
</evidence>
<feature type="repeat" description="TPR" evidence="1">
    <location>
        <begin position="447"/>
        <end position="480"/>
    </location>
</feature>
<gene>
    <name evidence="2" type="ORF">SGRAN_2072</name>
</gene>
<dbReference type="PANTHER" id="PTHR12558:SF13">
    <property type="entry name" value="CELL DIVISION CYCLE PROTEIN 27 HOMOLOG"/>
    <property type="match status" value="1"/>
</dbReference>
<dbReference type="InterPro" id="IPR011990">
    <property type="entry name" value="TPR-like_helical_dom_sf"/>
</dbReference>
<protein>
    <submittedName>
        <fullName evidence="2">Tetratricopeptide</fullName>
    </submittedName>
</protein>
<keyword evidence="3" id="KW-1185">Reference proteome</keyword>
<dbReference type="EMBL" id="CP012199">
    <property type="protein sequence ID" value="AMG74447.1"/>
    <property type="molecule type" value="Genomic_DNA"/>
</dbReference>
<dbReference type="KEGG" id="sgi:SGRAN_2072"/>
<dbReference type="RefSeq" id="WP_067183368.1">
    <property type="nucleotide sequence ID" value="NZ_CP012199.1"/>
</dbReference>
<reference evidence="2 3" key="1">
    <citation type="journal article" date="2016" name="BMC Genomics">
        <title>Genomic analysis of the nitrate-respiring Sphingopyxis granuli (formerly Sphingomonas macrogoltabida) strain TFA.</title>
        <authorList>
            <person name="Garcia-Romero I."/>
            <person name="Perez-Pulido A.J."/>
            <person name="Gonzalez-Flores Y.E."/>
            <person name="Reyes-Ramirez F."/>
            <person name="Santero E."/>
            <person name="Floriano B."/>
        </authorList>
    </citation>
    <scope>NUCLEOTIDE SEQUENCE [LARGE SCALE GENOMIC DNA]</scope>
    <source>
        <strain evidence="2 3">TFA</strain>
    </source>
</reference>
<sequence>MRVRGAWIGALCGAALLAGCGGPRPQDRRATLEERRAELRDAIADDPAALDARTELARVAIALHDGVAAEAAVKAALAAGGNAEVLRPLLARAYAMQGDGRRALQTLDAGPIAPEAIGEAAWVAGNVHLDNGDLGAARDAFDRAVRELPRESALWVDVARFRDANADTLGARDAVDYAIELDPQNSGALALKANLVRTQQGLVAALSWYDKALAIDPDNAGALIDQAATFGDLGRYRDMLAALRRAAAVTPGDPRLYYLQAVLAARADDYQLARSLLQRTRGEMDDQPGFMLLSAVVELQLGGEAVAASWAERLLMAQPDNATARRILAAANWADGDADGAGEALAPLVARADADSWSLLLAARVAAEQGARAASAGYMTRAAALTRGDAAPFAVDDDYGLVAMRADAAPLDPANVIPAIAADIERGRGGAAINRARALRDANRGVADAHILLGDAAMAGGQYELAIEAYRKARDLDASERTTLRLANALYRANDPAGSGAAILALRDSQPSSIAADRLAGHLAMDLEHWDQAIAHFERVRRRIGNRDVVILRELARAWAAKDRDDRALPLIALAYRLQPLNGDIMLIYADLLERQGDRQAAEDLRDKADQIGR</sequence>
<evidence type="ECO:0000256" key="1">
    <source>
        <dbReference type="PROSITE-ProRule" id="PRU00339"/>
    </source>
</evidence>
<dbReference type="PANTHER" id="PTHR12558">
    <property type="entry name" value="CELL DIVISION CYCLE 16,23,27"/>
    <property type="match status" value="1"/>
</dbReference>
<dbReference type="AlphaFoldDB" id="A0AA86GN33"/>
<dbReference type="Proteomes" id="UP000058599">
    <property type="component" value="Chromosome"/>
</dbReference>
<keyword evidence="1" id="KW-0802">TPR repeat</keyword>
<dbReference type="PROSITE" id="PS50005">
    <property type="entry name" value="TPR"/>
    <property type="match status" value="1"/>
</dbReference>
<dbReference type="InterPro" id="IPR019734">
    <property type="entry name" value="TPR_rpt"/>
</dbReference>
<accession>A0AA86GN33</accession>
<dbReference type="SMART" id="SM00028">
    <property type="entry name" value="TPR"/>
    <property type="match status" value="6"/>
</dbReference>
<dbReference type="Pfam" id="PF13432">
    <property type="entry name" value="TPR_16"/>
    <property type="match status" value="5"/>
</dbReference>
<organism evidence="2 3">
    <name type="scientific">Sphingopyxis granuli</name>
    <dbReference type="NCBI Taxonomy" id="267128"/>
    <lineage>
        <taxon>Bacteria</taxon>
        <taxon>Pseudomonadati</taxon>
        <taxon>Pseudomonadota</taxon>
        <taxon>Alphaproteobacteria</taxon>
        <taxon>Sphingomonadales</taxon>
        <taxon>Sphingomonadaceae</taxon>
        <taxon>Sphingopyxis</taxon>
    </lineage>
</organism>
<dbReference type="SUPFAM" id="SSF48452">
    <property type="entry name" value="TPR-like"/>
    <property type="match status" value="4"/>
</dbReference>
<proteinExistence type="predicted"/>
<name>A0AA86GN33_9SPHN</name>
<dbReference type="PROSITE" id="PS51257">
    <property type="entry name" value="PROKAR_LIPOPROTEIN"/>
    <property type="match status" value="1"/>
</dbReference>